<evidence type="ECO:0000313" key="1">
    <source>
        <dbReference type="EMBL" id="TRY80776.1"/>
    </source>
</evidence>
<dbReference type="Proteomes" id="UP000318571">
    <property type="component" value="Chromosome 12"/>
</dbReference>
<protein>
    <submittedName>
        <fullName evidence="1">Uncharacterized protein</fullName>
    </submittedName>
</protein>
<keyword evidence="2" id="KW-1185">Reference proteome</keyword>
<name>A0A553PSX9_TIGCA</name>
<dbReference type="EMBL" id="VCGU01000001">
    <property type="protein sequence ID" value="TRY80776.1"/>
    <property type="molecule type" value="Genomic_DNA"/>
</dbReference>
<sequence>MPNLKAMQKQFPHYQNTPICLAFNWPLAKRLSYNGLSPAQWIFTGFFTVGKGLSNPQFSKDTKLLGGERSLMRKALVVAR</sequence>
<dbReference type="AlphaFoldDB" id="A0A553PSX9"/>
<reference evidence="1 2" key="1">
    <citation type="journal article" date="2018" name="Nat. Ecol. Evol.">
        <title>Genomic signatures of mitonuclear coevolution across populations of Tigriopus californicus.</title>
        <authorList>
            <person name="Barreto F.S."/>
            <person name="Watson E.T."/>
            <person name="Lima T.G."/>
            <person name="Willett C.S."/>
            <person name="Edmands S."/>
            <person name="Li W."/>
            <person name="Burton R.S."/>
        </authorList>
    </citation>
    <scope>NUCLEOTIDE SEQUENCE [LARGE SCALE GENOMIC DNA]</scope>
    <source>
        <strain evidence="1 2">San Diego</strain>
    </source>
</reference>
<proteinExistence type="predicted"/>
<accession>A0A553PSX9</accession>
<evidence type="ECO:0000313" key="2">
    <source>
        <dbReference type="Proteomes" id="UP000318571"/>
    </source>
</evidence>
<gene>
    <name evidence="1" type="ORF">TCAL_15469</name>
</gene>
<comment type="caution">
    <text evidence="1">The sequence shown here is derived from an EMBL/GenBank/DDBJ whole genome shotgun (WGS) entry which is preliminary data.</text>
</comment>
<organism evidence="1 2">
    <name type="scientific">Tigriopus californicus</name>
    <name type="common">Marine copepod</name>
    <dbReference type="NCBI Taxonomy" id="6832"/>
    <lineage>
        <taxon>Eukaryota</taxon>
        <taxon>Metazoa</taxon>
        <taxon>Ecdysozoa</taxon>
        <taxon>Arthropoda</taxon>
        <taxon>Crustacea</taxon>
        <taxon>Multicrustacea</taxon>
        <taxon>Hexanauplia</taxon>
        <taxon>Copepoda</taxon>
        <taxon>Harpacticoida</taxon>
        <taxon>Harpacticidae</taxon>
        <taxon>Tigriopus</taxon>
    </lineage>
</organism>